<accession>A0A0Q3SUX7</accession>
<dbReference type="Proteomes" id="UP000190130">
    <property type="component" value="Unassembled WGS sequence"/>
</dbReference>
<evidence type="ECO:0008006" key="5">
    <source>
        <dbReference type="Google" id="ProtNLM"/>
    </source>
</evidence>
<protein>
    <recommendedName>
        <fullName evidence="5">Cthe-2314-like HEPN domain-containing protein</fullName>
    </recommendedName>
</protein>
<organism evidence="1 3">
    <name type="scientific">Bosea thiooxidans</name>
    <dbReference type="NCBI Taxonomy" id="53254"/>
    <lineage>
        <taxon>Bacteria</taxon>
        <taxon>Pseudomonadati</taxon>
        <taxon>Pseudomonadota</taxon>
        <taxon>Alphaproteobacteria</taxon>
        <taxon>Hyphomicrobiales</taxon>
        <taxon>Boseaceae</taxon>
        <taxon>Bosea</taxon>
    </lineage>
</organism>
<reference evidence="2 4" key="2">
    <citation type="submission" date="2017-02" db="EMBL/GenBank/DDBJ databases">
        <authorList>
            <person name="Peterson S.W."/>
        </authorList>
    </citation>
    <scope>NUCLEOTIDE SEQUENCE [LARGE SCALE GENOMIC DNA]</scope>
    <source>
        <strain evidence="2 4">DSM 9653</strain>
    </source>
</reference>
<evidence type="ECO:0000313" key="1">
    <source>
        <dbReference type="EMBL" id="KQK29202.1"/>
    </source>
</evidence>
<dbReference type="EMBL" id="FUYX01000001">
    <property type="protein sequence ID" value="SKB40545.1"/>
    <property type="molecule type" value="Genomic_DNA"/>
</dbReference>
<dbReference type="STRING" id="53254.SAMN05660750_00618"/>
<evidence type="ECO:0000313" key="4">
    <source>
        <dbReference type="Proteomes" id="UP000190130"/>
    </source>
</evidence>
<dbReference type="RefSeq" id="WP_055729372.1">
    <property type="nucleotide sequence ID" value="NZ_FUYX01000001.1"/>
</dbReference>
<dbReference type="Proteomes" id="UP000051562">
    <property type="component" value="Unassembled WGS sequence"/>
</dbReference>
<keyword evidence="3" id="KW-1185">Reference proteome</keyword>
<reference evidence="1 3" key="1">
    <citation type="submission" date="2015-10" db="EMBL/GenBank/DDBJ databases">
        <title>Draft genome of Bosea thiooxidans.</title>
        <authorList>
            <person name="Wang X."/>
        </authorList>
    </citation>
    <scope>NUCLEOTIDE SEQUENCE [LARGE SCALE GENOMIC DNA]</scope>
    <source>
        <strain evidence="1 3">CGMCC 9174</strain>
    </source>
</reference>
<dbReference type="AlphaFoldDB" id="A0A0Q3SUX7"/>
<gene>
    <name evidence="1" type="ORF">ARD30_18330</name>
    <name evidence="2" type="ORF">SAMN05660750_00618</name>
</gene>
<sequence length="193" mass="21717">MRKPAPGRPALPIHPDFDALAAVAARGSSERRLAFMNLIGDLNLVWSNNESLFIYVLMLLLRTDEKAAAIVFSTLNTTRARLDLVQRLAKVAVADKRVRGELSEIVDRFSAATRLRNDLSHATFVLDGNGEITHTQHMKVEESRGNLRFGVRRAVDDARLEEIAQTIRDLYVLNRRIWDLMPRLEEAASISGK</sequence>
<evidence type="ECO:0000313" key="3">
    <source>
        <dbReference type="Proteomes" id="UP000051562"/>
    </source>
</evidence>
<evidence type="ECO:0000313" key="2">
    <source>
        <dbReference type="EMBL" id="SKB40545.1"/>
    </source>
</evidence>
<proteinExistence type="predicted"/>
<dbReference type="OrthoDB" id="7846470at2"/>
<dbReference type="EMBL" id="LMAR01000051">
    <property type="protein sequence ID" value="KQK29202.1"/>
    <property type="molecule type" value="Genomic_DNA"/>
</dbReference>
<name>A0A0Q3SUX7_9HYPH</name>